<protein>
    <submittedName>
        <fullName evidence="1">Uncharacterized protein</fullName>
    </submittedName>
</protein>
<sequence>MTSPGVFGRRVLFSAYGRLPRSHGDQKKAQIGFFPPPRSGNCILSLGKCRHPCCFPCYGYATNLSSCCELACLSVGCRGCLTFDRHEAAD</sequence>
<evidence type="ECO:0000313" key="1">
    <source>
        <dbReference type="EMBL" id="KAE8161399.1"/>
    </source>
</evidence>
<accession>A0A5N6URX1</accession>
<dbReference type="EMBL" id="ML738642">
    <property type="protein sequence ID" value="KAE8161399.1"/>
    <property type="molecule type" value="Genomic_DNA"/>
</dbReference>
<organism evidence="1 2">
    <name type="scientific">Aspergillus tamarii</name>
    <dbReference type="NCBI Taxonomy" id="41984"/>
    <lineage>
        <taxon>Eukaryota</taxon>
        <taxon>Fungi</taxon>
        <taxon>Dikarya</taxon>
        <taxon>Ascomycota</taxon>
        <taxon>Pezizomycotina</taxon>
        <taxon>Eurotiomycetes</taxon>
        <taxon>Eurotiomycetidae</taxon>
        <taxon>Eurotiales</taxon>
        <taxon>Aspergillaceae</taxon>
        <taxon>Aspergillus</taxon>
        <taxon>Aspergillus subgen. Circumdati</taxon>
    </lineage>
</organism>
<dbReference type="Proteomes" id="UP000326950">
    <property type="component" value="Unassembled WGS sequence"/>
</dbReference>
<reference evidence="1 2" key="1">
    <citation type="submission" date="2019-04" db="EMBL/GenBank/DDBJ databases">
        <title>Friends and foes A comparative genomics study of 23 Aspergillus species from section Flavi.</title>
        <authorList>
            <consortium name="DOE Joint Genome Institute"/>
            <person name="Kjaerbolling I."/>
            <person name="Vesth T."/>
            <person name="Frisvad J.C."/>
            <person name="Nybo J.L."/>
            <person name="Theobald S."/>
            <person name="Kildgaard S."/>
            <person name="Isbrandt T."/>
            <person name="Kuo A."/>
            <person name="Sato A."/>
            <person name="Lyhne E.K."/>
            <person name="Kogle M.E."/>
            <person name="Wiebenga A."/>
            <person name="Kun R.S."/>
            <person name="Lubbers R.J."/>
            <person name="Makela M.R."/>
            <person name="Barry K."/>
            <person name="Chovatia M."/>
            <person name="Clum A."/>
            <person name="Daum C."/>
            <person name="Haridas S."/>
            <person name="He G."/>
            <person name="LaButti K."/>
            <person name="Lipzen A."/>
            <person name="Mondo S."/>
            <person name="Riley R."/>
            <person name="Salamov A."/>
            <person name="Simmons B.A."/>
            <person name="Magnuson J.K."/>
            <person name="Henrissat B."/>
            <person name="Mortensen U.H."/>
            <person name="Larsen T.O."/>
            <person name="Devries R.P."/>
            <person name="Grigoriev I.V."/>
            <person name="Machida M."/>
            <person name="Baker S.E."/>
            <person name="Andersen M.R."/>
        </authorList>
    </citation>
    <scope>NUCLEOTIDE SEQUENCE [LARGE SCALE GENOMIC DNA]</scope>
    <source>
        <strain evidence="1 2">CBS 117626</strain>
    </source>
</reference>
<keyword evidence="2" id="KW-1185">Reference proteome</keyword>
<gene>
    <name evidence="1" type="ORF">BDV40DRAFT_267800</name>
</gene>
<proteinExistence type="predicted"/>
<name>A0A5N6URX1_ASPTM</name>
<evidence type="ECO:0000313" key="2">
    <source>
        <dbReference type="Proteomes" id="UP000326950"/>
    </source>
</evidence>
<dbReference type="AlphaFoldDB" id="A0A5N6URX1"/>